<dbReference type="PANTHER" id="PTHR43201">
    <property type="entry name" value="ACYL-COA SYNTHETASE"/>
    <property type="match status" value="1"/>
</dbReference>
<dbReference type="Proteomes" id="UP001190466">
    <property type="component" value="Chromosome"/>
</dbReference>
<dbReference type="PANTHER" id="PTHR43201:SF5">
    <property type="entry name" value="MEDIUM-CHAIN ACYL-COA LIGASE ACSF2, MITOCHONDRIAL"/>
    <property type="match status" value="1"/>
</dbReference>
<evidence type="ECO:0000313" key="6">
    <source>
        <dbReference type="Proteomes" id="UP001190466"/>
    </source>
</evidence>
<dbReference type="CDD" id="cd04433">
    <property type="entry name" value="AFD_class_I"/>
    <property type="match status" value="1"/>
</dbReference>
<dbReference type="InterPro" id="IPR045851">
    <property type="entry name" value="AMP-bd_C_sf"/>
</dbReference>
<dbReference type="InterPro" id="IPR025110">
    <property type="entry name" value="AMP-bd_C"/>
</dbReference>
<dbReference type="InterPro" id="IPR000873">
    <property type="entry name" value="AMP-dep_synth/lig_dom"/>
</dbReference>
<evidence type="ECO:0000256" key="1">
    <source>
        <dbReference type="ARBA" id="ARBA00006432"/>
    </source>
</evidence>
<accession>A0ABN9P375</accession>
<dbReference type="InterPro" id="IPR020845">
    <property type="entry name" value="AMP-binding_CS"/>
</dbReference>
<feature type="domain" description="AMP-binding enzyme C-terminal" evidence="4">
    <location>
        <begin position="418"/>
        <end position="493"/>
    </location>
</feature>
<name>A0ABN9P375_9MYCO</name>
<dbReference type="SUPFAM" id="SSF56801">
    <property type="entry name" value="Acetyl-CoA synthetase-like"/>
    <property type="match status" value="1"/>
</dbReference>
<evidence type="ECO:0000256" key="2">
    <source>
        <dbReference type="ARBA" id="ARBA00022598"/>
    </source>
</evidence>
<dbReference type="Gene3D" id="3.40.50.12780">
    <property type="entry name" value="N-terminal domain of ligase-like"/>
    <property type="match status" value="1"/>
</dbReference>
<keyword evidence="6" id="KW-1185">Reference proteome</keyword>
<proteinExistence type="inferred from homology"/>
<sequence length="513" mass="54950">MNLTMLLDMAVDGFGDRILIGSRTDGFTAAQLAEMAAHGADMIRLADADALLYLAVNGPAFPVALFAAARAGVPLVPVNYRLGSEQLQALLSNHPLAIGIADKPHIGALREAGLTTVHTPEAWLSITSTPTDGASTHGFTVETGQPSETDEPAPAVIIYTSGTTSAPKGVLLRHENLTSYVFGSVEFGSSEESDSALISVPPYHIAAVANAITSLYAGRRTMVLEQFTPTEWLDIVKQENITNALVVPTMLARIVEVADGIELPSLRALAYGGAPMPISVIEKAMKIWQHVDFVNAYGLTETSSTVAVLGPDDHRAAVASDEPAVRARLASVGRPVPGVDIQIRDDDGQVLAAGQHGTIWIRGEQVSAEYAGLGRALDDQGFFNTRDHGFFDADGYLFVGGRNDDTIIRGAENIAPAEIEDVLLRHPAVLDAAVVGVPDEEWGQRIEAVVVLRPDEDTDADELRAHVRATLRSSKTPERVFFWPELPRTETGKLVRRRVLERMSDAPATPVAP</sequence>
<dbReference type="InterPro" id="IPR042099">
    <property type="entry name" value="ANL_N_sf"/>
</dbReference>
<comment type="similarity">
    <text evidence="1">Belongs to the ATP-dependent AMP-binding enzyme family.</text>
</comment>
<organism evidence="5 6">
    <name type="scientific">[Mycobacterium] wendilense</name>
    <dbReference type="NCBI Taxonomy" id="3064284"/>
    <lineage>
        <taxon>Bacteria</taxon>
        <taxon>Bacillati</taxon>
        <taxon>Actinomycetota</taxon>
        <taxon>Actinomycetes</taxon>
        <taxon>Mycobacteriales</taxon>
        <taxon>Mycobacteriaceae</taxon>
        <taxon>Mycolicibacter</taxon>
    </lineage>
</organism>
<dbReference type="PROSITE" id="PS00455">
    <property type="entry name" value="AMP_BINDING"/>
    <property type="match status" value="1"/>
</dbReference>
<dbReference type="Gene3D" id="3.30.300.30">
    <property type="match status" value="1"/>
</dbReference>
<evidence type="ECO:0000259" key="3">
    <source>
        <dbReference type="Pfam" id="PF00501"/>
    </source>
</evidence>
<dbReference type="Pfam" id="PF13193">
    <property type="entry name" value="AMP-binding_C"/>
    <property type="match status" value="1"/>
</dbReference>
<evidence type="ECO:0000313" key="5">
    <source>
        <dbReference type="EMBL" id="CAJ1586041.1"/>
    </source>
</evidence>
<feature type="domain" description="AMP-dependent synthetase/ligase" evidence="3">
    <location>
        <begin position="11"/>
        <end position="370"/>
    </location>
</feature>
<dbReference type="Pfam" id="PF00501">
    <property type="entry name" value="AMP-binding"/>
    <property type="match status" value="1"/>
</dbReference>
<dbReference type="EMBL" id="OY726395">
    <property type="protein sequence ID" value="CAJ1586041.1"/>
    <property type="molecule type" value="Genomic_DNA"/>
</dbReference>
<evidence type="ECO:0000259" key="4">
    <source>
        <dbReference type="Pfam" id="PF13193"/>
    </source>
</evidence>
<keyword evidence="2 5" id="KW-0436">Ligase</keyword>
<dbReference type="GO" id="GO:0016874">
    <property type="term" value="F:ligase activity"/>
    <property type="evidence" value="ECO:0007669"/>
    <property type="project" value="UniProtKB-KW"/>
</dbReference>
<protein>
    <submittedName>
        <fullName evidence="5">Fatty acid--CoA ligase family protein</fullName>
    </submittedName>
</protein>
<dbReference type="RefSeq" id="WP_316512093.1">
    <property type="nucleotide sequence ID" value="NZ_OY726395.1"/>
</dbReference>
<reference evidence="5 6" key="1">
    <citation type="submission" date="2023-08" db="EMBL/GenBank/DDBJ databases">
        <authorList>
            <person name="Folkvardsen B D."/>
            <person name="Norman A."/>
        </authorList>
    </citation>
    <scope>NUCLEOTIDE SEQUENCE [LARGE SCALE GENOMIC DNA]</scope>
    <source>
        <strain evidence="5 6">Mu0050</strain>
    </source>
</reference>
<gene>
    <name evidence="5" type="ORF">MU0050_004054</name>
</gene>